<dbReference type="EMBL" id="SACT01000002">
    <property type="protein sequence ID" value="RVT52889.1"/>
    <property type="molecule type" value="Genomic_DNA"/>
</dbReference>
<protein>
    <submittedName>
        <fullName evidence="6">Serine/threonine protein kinase</fullName>
    </submittedName>
</protein>
<evidence type="ECO:0000313" key="6">
    <source>
        <dbReference type="EMBL" id="RVT52889.1"/>
    </source>
</evidence>
<dbReference type="Gene3D" id="3.30.200.20">
    <property type="entry name" value="Phosphorylase Kinase, domain 1"/>
    <property type="match status" value="1"/>
</dbReference>
<keyword evidence="4" id="KW-0067">ATP-binding</keyword>
<keyword evidence="7" id="KW-1185">Reference proteome</keyword>
<dbReference type="SUPFAM" id="SSF56112">
    <property type="entry name" value="Protein kinase-like (PK-like)"/>
    <property type="match status" value="1"/>
</dbReference>
<dbReference type="PANTHER" id="PTHR43289:SF6">
    <property type="entry name" value="SERINE_THREONINE-PROTEIN KINASE NEKL-3"/>
    <property type="match status" value="1"/>
</dbReference>
<gene>
    <name evidence="6" type="ORF">ENE75_09570</name>
</gene>
<evidence type="ECO:0000256" key="3">
    <source>
        <dbReference type="ARBA" id="ARBA00022777"/>
    </source>
</evidence>
<keyword evidence="6" id="KW-0723">Serine/threonine-protein kinase</keyword>
<evidence type="ECO:0000256" key="4">
    <source>
        <dbReference type="ARBA" id="ARBA00022840"/>
    </source>
</evidence>
<dbReference type="PROSITE" id="PS50011">
    <property type="entry name" value="PROTEIN_KINASE_DOM"/>
    <property type="match status" value="1"/>
</dbReference>
<evidence type="ECO:0000259" key="5">
    <source>
        <dbReference type="PROSITE" id="PS50011"/>
    </source>
</evidence>
<reference evidence="6 7" key="1">
    <citation type="submission" date="2019-01" db="EMBL/GenBank/DDBJ databases">
        <authorList>
            <person name="Chen W.-M."/>
        </authorList>
    </citation>
    <scope>NUCLEOTIDE SEQUENCE [LARGE SCALE GENOMIC DNA]</scope>
    <source>
        <strain evidence="6 7">ICH-3</strain>
    </source>
</reference>
<dbReference type="PROSITE" id="PS00108">
    <property type="entry name" value="PROTEIN_KINASE_ST"/>
    <property type="match status" value="1"/>
</dbReference>
<feature type="domain" description="Protein kinase" evidence="5">
    <location>
        <begin position="10"/>
        <end position="278"/>
    </location>
</feature>
<keyword evidence="3 6" id="KW-0418">Kinase</keyword>
<dbReference type="SMART" id="SM00220">
    <property type="entry name" value="S_TKc"/>
    <property type="match status" value="1"/>
</dbReference>
<dbReference type="GO" id="GO:0005524">
    <property type="term" value="F:ATP binding"/>
    <property type="evidence" value="ECO:0007669"/>
    <property type="project" value="UniProtKB-KW"/>
</dbReference>
<comment type="caution">
    <text evidence="6">The sequence shown here is derived from an EMBL/GenBank/DDBJ whole genome shotgun (WGS) entry which is preliminary data.</text>
</comment>
<dbReference type="InterPro" id="IPR000719">
    <property type="entry name" value="Prot_kinase_dom"/>
</dbReference>
<dbReference type="Proteomes" id="UP000288178">
    <property type="component" value="Unassembled WGS sequence"/>
</dbReference>
<dbReference type="Pfam" id="PF00069">
    <property type="entry name" value="Pkinase"/>
    <property type="match status" value="1"/>
</dbReference>
<name>A0A437JZ24_9BURK</name>
<evidence type="ECO:0000313" key="7">
    <source>
        <dbReference type="Proteomes" id="UP000288178"/>
    </source>
</evidence>
<accession>A0A437JZ24</accession>
<dbReference type="AlphaFoldDB" id="A0A437JZ24"/>
<dbReference type="InterPro" id="IPR011009">
    <property type="entry name" value="Kinase-like_dom_sf"/>
</dbReference>
<keyword evidence="1" id="KW-0808">Transferase</keyword>
<proteinExistence type="predicted"/>
<dbReference type="OrthoDB" id="9801841at2"/>
<evidence type="ECO:0000256" key="2">
    <source>
        <dbReference type="ARBA" id="ARBA00022741"/>
    </source>
</evidence>
<dbReference type="CDD" id="cd14014">
    <property type="entry name" value="STKc_PknB_like"/>
    <property type="match status" value="1"/>
</dbReference>
<dbReference type="Gene3D" id="1.10.510.10">
    <property type="entry name" value="Transferase(Phosphotransferase) domain 1"/>
    <property type="match status" value="1"/>
</dbReference>
<keyword evidence="2" id="KW-0547">Nucleotide-binding</keyword>
<dbReference type="InterPro" id="IPR008271">
    <property type="entry name" value="Ser/Thr_kinase_AS"/>
</dbReference>
<dbReference type="GO" id="GO:0004674">
    <property type="term" value="F:protein serine/threonine kinase activity"/>
    <property type="evidence" value="ECO:0007669"/>
    <property type="project" value="UniProtKB-KW"/>
</dbReference>
<sequence length="304" mass="32003">MQEGQRFAGCIVARELGRGEQSIVHAAYDERAQAWRALKLLLPSDDGDAARRAAARKRLLQELTVAGQLQHPGIVRVYDCGETRDMAWLTMELLPGTDLTRYTSSVRRLPVPVVAAIGARIADALACAHASGVVHRDLKPANVMIDWASDRVVLTDFGLARADDAERTRTGLVLGSPGFMAPELLAGQAPTAASDLYALGVLLFQLLAGRLPFEAPGLGALLREVATAPVPPLAPLVPPPQDDTLPALEAIVTRLLAKRPGDRLGDATMVAASLRALLPAATSAAPAGVGDHTAAGPKSHGLRD</sequence>
<organism evidence="6 7">
    <name type="scientific">Rubrivivax albus</name>
    <dbReference type="NCBI Taxonomy" id="2499835"/>
    <lineage>
        <taxon>Bacteria</taxon>
        <taxon>Pseudomonadati</taxon>
        <taxon>Pseudomonadota</taxon>
        <taxon>Betaproteobacteria</taxon>
        <taxon>Burkholderiales</taxon>
        <taxon>Sphaerotilaceae</taxon>
        <taxon>Rubrivivax</taxon>
    </lineage>
</organism>
<dbReference type="PANTHER" id="PTHR43289">
    <property type="entry name" value="MITOGEN-ACTIVATED PROTEIN KINASE KINASE KINASE 20-RELATED"/>
    <property type="match status" value="1"/>
</dbReference>
<evidence type="ECO:0000256" key="1">
    <source>
        <dbReference type="ARBA" id="ARBA00022679"/>
    </source>
</evidence>